<proteinExistence type="predicted"/>
<keyword evidence="6 8" id="KW-1133">Transmembrane helix</keyword>
<dbReference type="PANTHER" id="PTHR43394:SF1">
    <property type="entry name" value="ATP-BINDING CASSETTE SUB-FAMILY B MEMBER 10, MITOCHONDRIAL"/>
    <property type="match status" value="1"/>
</dbReference>
<name>A0ABS8LFN8_9XANT</name>
<dbReference type="CDD" id="cd18567">
    <property type="entry name" value="ABC_6TM_CvaB_RaxB_like"/>
    <property type="match status" value="1"/>
</dbReference>
<feature type="transmembrane region" description="Helical" evidence="8">
    <location>
        <begin position="293"/>
        <end position="315"/>
    </location>
</feature>
<dbReference type="PROSITE" id="PS50990">
    <property type="entry name" value="PEPTIDASE_C39"/>
    <property type="match status" value="1"/>
</dbReference>
<feature type="domain" description="ABC transporter" evidence="9">
    <location>
        <begin position="498"/>
        <end position="715"/>
    </location>
</feature>
<feature type="domain" description="Peptidase C39" evidence="11">
    <location>
        <begin position="30"/>
        <end position="149"/>
    </location>
</feature>
<feature type="transmembrane region" description="Helical" evidence="8">
    <location>
        <begin position="183"/>
        <end position="207"/>
    </location>
</feature>
<dbReference type="InterPro" id="IPR005074">
    <property type="entry name" value="Peptidase_C39"/>
</dbReference>
<keyword evidence="13" id="KW-1185">Reference proteome</keyword>
<evidence type="ECO:0000256" key="5">
    <source>
        <dbReference type="ARBA" id="ARBA00022840"/>
    </source>
</evidence>
<feature type="domain" description="ABC transmembrane type-1" evidence="10">
    <location>
        <begin position="184"/>
        <end position="463"/>
    </location>
</feature>
<keyword evidence="7 8" id="KW-0472">Membrane</keyword>
<dbReference type="InterPro" id="IPR011527">
    <property type="entry name" value="ABC1_TM_dom"/>
</dbReference>
<keyword evidence="4" id="KW-0378">Hydrolase</keyword>
<evidence type="ECO:0000259" key="11">
    <source>
        <dbReference type="PROSITE" id="PS50990"/>
    </source>
</evidence>
<evidence type="ECO:0000256" key="2">
    <source>
        <dbReference type="ARBA" id="ARBA00022692"/>
    </source>
</evidence>
<comment type="subcellular location">
    <subcellularLocation>
        <location evidence="1">Cell membrane</location>
        <topology evidence="1">Multi-pass membrane protein</topology>
    </subcellularLocation>
</comment>
<dbReference type="PROSITE" id="PS50893">
    <property type="entry name" value="ABC_TRANSPORTER_2"/>
    <property type="match status" value="1"/>
</dbReference>
<sequence>MNDRNDVAHDSITAEKFSFGWSKKIVPVMQSQASECGLACIVMLLNFHGREISLARLRLTGLTSSRGSSFNDLIELASLNGMQTRPLSAQMEDLSGVRVPAIAHVSGNHFVIIERVARSYIAIVDPAKGRSKVSLDGFSKIFTGALLECFPGSTFQKKTSEKDESTFAFIKTLGIVSGLKRSLLWMLMLAIALELTVLLSPLFMQVVIDGVITTGDFRLLTIACAGYLGLITYQTIVSSFRNWALSVLGAELHLGWTANLFRRLIRLPEQYFYNRSVGDILSRFLGLKELQNLVSVSSIEVALDSIMLIGVVSMLFHYSNLMAWIAILGSIAYLIIRFLSLESIAAANIDFISADAKRESSLIEFIKSHSSIRFSNLQPFAVGKVINLTASVQRNSLKLQSIQLVYGAIGAAIIGLVKVITVYTGAKLIVSGHLSAGMLIAFIAYCDQFSGRSSKLVDFLVSLKVLKLYVNRLKDITSSEEEANFVGTPGISIDNYDLSFRQVSFRYGINDRPILVLTSFDIPFRSKVALVGPSGAGKSTLVKIIAGIISPQTGSVIIGGSEFREVGRKSVRDIISFVTQDDNLMSGTLMENISGFSANPDEGFAKACASIAGIHNDVMSFPMRYETVVGDSGVLLSSGQRQRVCLARALYREPKILVLDEATSHLDLAKESEVMASLGKLEITIIIIAHRPETVRYAEQVFALDGGKVLPLSSG</sequence>
<dbReference type="InterPro" id="IPR039421">
    <property type="entry name" value="Type_1_exporter"/>
</dbReference>
<feature type="transmembrane region" description="Helical" evidence="8">
    <location>
        <begin position="219"/>
        <end position="237"/>
    </location>
</feature>
<evidence type="ECO:0000259" key="9">
    <source>
        <dbReference type="PROSITE" id="PS50893"/>
    </source>
</evidence>
<gene>
    <name evidence="12" type="ORF">LN473_21900</name>
</gene>
<dbReference type="SUPFAM" id="SSF90123">
    <property type="entry name" value="ABC transporter transmembrane region"/>
    <property type="match status" value="1"/>
</dbReference>
<keyword evidence="5" id="KW-0067">ATP-binding</keyword>
<dbReference type="InterPro" id="IPR003593">
    <property type="entry name" value="AAA+_ATPase"/>
</dbReference>
<dbReference type="Gene3D" id="3.90.70.10">
    <property type="entry name" value="Cysteine proteinases"/>
    <property type="match status" value="1"/>
</dbReference>
<dbReference type="Pfam" id="PF00664">
    <property type="entry name" value="ABC_membrane"/>
    <property type="match status" value="1"/>
</dbReference>
<evidence type="ECO:0000259" key="10">
    <source>
        <dbReference type="PROSITE" id="PS50929"/>
    </source>
</evidence>
<dbReference type="InterPro" id="IPR036640">
    <property type="entry name" value="ABC1_TM_sf"/>
</dbReference>
<comment type="caution">
    <text evidence="12">The sequence shown here is derived from an EMBL/GenBank/DDBJ whole genome shotgun (WGS) entry which is preliminary data.</text>
</comment>
<dbReference type="InterPro" id="IPR017871">
    <property type="entry name" value="ABC_transporter-like_CS"/>
</dbReference>
<keyword evidence="2 8" id="KW-0812">Transmembrane</keyword>
<evidence type="ECO:0000256" key="7">
    <source>
        <dbReference type="ARBA" id="ARBA00023136"/>
    </source>
</evidence>
<evidence type="ECO:0000256" key="1">
    <source>
        <dbReference type="ARBA" id="ARBA00004651"/>
    </source>
</evidence>
<evidence type="ECO:0000313" key="13">
    <source>
        <dbReference type="Proteomes" id="UP001430544"/>
    </source>
</evidence>
<feature type="transmembrane region" description="Helical" evidence="8">
    <location>
        <begin position="404"/>
        <end position="423"/>
    </location>
</feature>
<dbReference type="InterPro" id="IPR027417">
    <property type="entry name" value="P-loop_NTPase"/>
</dbReference>
<dbReference type="PANTHER" id="PTHR43394">
    <property type="entry name" value="ATP-DEPENDENT PERMEASE MDL1, MITOCHONDRIAL"/>
    <property type="match status" value="1"/>
</dbReference>
<dbReference type="Pfam" id="PF03412">
    <property type="entry name" value="Peptidase_C39"/>
    <property type="match status" value="1"/>
</dbReference>
<dbReference type="SMART" id="SM00382">
    <property type="entry name" value="AAA"/>
    <property type="match status" value="1"/>
</dbReference>
<organism evidence="12 13">
    <name type="scientific">Xanthomonas vesicatoria</name>
    <dbReference type="NCBI Taxonomy" id="56460"/>
    <lineage>
        <taxon>Bacteria</taxon>
        <taxon>Pseudomonadati</taxon>
        <taxon>Pseudomonadota</taxon>
        <taxon>Gammaproteobacteria</taxon>
        <taxon>Lysobacterales</taxon>
        <taxon>Lysobacteraceae</taxon>
        <taxon>Xanthomonas</taxon>
    </lineage>
</organism>
<dbReference type="PROSITE" id="PS50929">
    <property type="entry name" value="ABC_TM1F"/>
    <property type="match status" value="1"/>
</dbReference>
<evidence type="ECO:0000256" key="8">
    <source>
        <dbReference type="SAM" id="Phobius"/>
    </source>
</evidence>
<dbReference type="RefSeq" id="WP_074052511.1">
    <property type="nucleotide sequence ID" value="NZ_CP018470.1"/>
</dbReference>
<dbReference type="InterPro" id="IPR003439">
    <property type="entry name" value="ABC_transporter-like_ATP-bd"/>
</dbReference>
<dbReference type="Pfam" id="PF00005">
    <property type="entry name" value="ABC_tran"/>
    <property type="match status" value="1"/>
</dbReference>
<protein>
    <submittedName>
        <fullName evidence="12">Peptidase domain-containing ABC transporter</fullName>
    </submittedName>
</protein>
<reference evidence="12" key="1">
    <citation type="submission" date="2021-11" db="EMBL/GenBank/DDBJ databases">
        <title>Genome resources and taxonomic validation of 89 Xanthomonas strains.</title>
        <authorList>
            <person name="Tambong J.T."/>
        </authorList>
    </citation>
    <scope>NUCLEOTIDE SEQUENCE</scope>
    <source>
        <strain evidence="12">Bv 5-4A</strain>
    </source>
</reference>
<evidence type="ECO:0000256" key="3">
    <source>
        <dbReference type="ARBA" id="ARBA00022741"/>
    </source>
</evidence>
<dbReference type="PROSITE" id="PS00211">
    <property type="entry name" value="ABC_TRANSPORTER_1"/>
    <property type="match status" value="1"/>
</dbReference>
<keyword evidence="3" id="KW-0547">Nucleotide-binding</keyword>
<dbReference type="EMBL" id="JAJIUN010000097">
    <property type="protein sequence ID" value="MCC8624578.1"/>
    <property type="molecule type" value="Genomic_DNA"/>
</dbReference>
<evidence type="ECO:0000256" key="4">
    <source>
        <dbReference type="ARBA" id="ARBA00022801"/>
    </source>
</evidence>
<dbReference type="Gene3D" id="1.20.1560.10">
    <property type="entry name" value="ABC transporter type 1, transmembrane domain"/>
    <property type="match status" value="1"/>
</dbReference>
<dbReference type="SUPFAM" id="SSF52540">
    <property type="entry name" value="P-loop containing nucleoside triphosphate hydrolases"/>
    <property type="match status" value="1"/>
</dbReference>
<evidence type="ECO:0000313" key="12">
    <source>
        <dbReference type="EMBL" id="MCC8624578.1"/>
    </source>
</evidence>
<dbReference type="Proteomes" id="UP001430544">
    <property type="component" value="Unassembled WGS sequence"/>
</dbReference>
<dbReference type="Gene3D" id="3.40.50.300">
    <property type="entry name" value="P-loop containing nucleotide triphosphate hydrolases"/>
    <property type="match status" value="1"/>
</dbReference>
<evidence type="ECO:0000256" key="6">
    <source>
        <dbReference type="ARBA" id="ARBA00022989"/>
    </source>
</evidence>
<accession>A0ABS8LFN8</accession>
<feature type="transmembrane region" description="Helical" evidence="8">
    <location>
        <begin position="321"/>
        <end position="339"/>
    </location>
</feature>